<keyword evidence="2" id="KW-1185">Reference proteome</keyword>
<reference evidence="1" key="1">
    <citation type="submission" date="2015-10" db="EMBL/GenBank/DDBJ databases">
        <authorList>
            <person name="Regsiter A."/>
            <person name="william w."/>
        </authorList>
    </citation>
    <scope>NUCLEOTIDE SEQUENCE</scope>
    <source>
        <strain evidence="1">Montdore</strain>
    </source>
</reference>
<name>A0A292PXY3_9PEZI</name>
<gene>
    <name evidence="1" type="ORF">GSTUAT00004564001</name>
</gene>
<dbReference type="Proteomes" id="UP001412239">
    <property type="component" value="Unassembled WGS sequence"/>
</dbReference>
<evidence type="ECO:0000313" key="2">
    <source>
        <dbReference type="Proteomes" id="UP001412239"/>
    </source>
</evidence>
<protein>
    <recommendedName>
        <fullName evidence="3">HTH psq-type domain-containing protein</fullName>
    </recommendedName>
</protein>
<sequence length="87" mass="10000">KKRPVVLQIAKTYGISEATLRRYIKNPHQQTVQQAAENAQVLTCAEESVLVDRLIFLDDCNIPADREIFYQLAHKLLHCRVPNRELG</sequence>
<evidence type="ECO:0008006" key="3">
    <source>
        <dbReference type="Google" id="ProtNLM"/>
    </source>
</evidence>
<accession>A0A292PXY3</accession>
<organism evidence="1 2">
    <name type="scientific">Tuber aestivum</name>
    <name type="common">summer truffle</name>
    <dbReference type="NCBI Taxonomy" id="59557"/>
    <lineage>
        <taxon>Eukaryota</taxon>
        <taxon>Fungi</taxon>
        <taxon>Dikarya</taxon>
        <taxon>Ascomycota</taxon>
        <taxon>Pezizomycotina</taxon>
        <taxon>Pezizomycetes</taxon>
        <taxon>Pezizales</taxon>
        <taxon>Tuberaceae</taxon>
        <taxon>Tuber</taxon>
    </lineage>
</organism>
<dbReference type="EMBL" id="LN891025">
    <property type="protein sequence ID" value="CUS11287.1"/>
    <property type="molecule type" value="Genomic_DNA"/>
</dbReference>
<proteinExistence type="predicted"/>
<feature type="non-terminal residue" evidence="1">
    <location>
        <position position="1"/>
    </location>
</feature>
<dbReference type="AlphaFoldDB" id="A0A292PXY3"/>
<evidence type="ECO:0000313" key="1">
    <source>
        <dbReference type="EMBL" id="CUS11287.1"/>
    </source>
</evidence>